<feature type="transmembrane region" description="Helical" evidence="8">
    <location>
        <begin position="439"/>
        <end position="459"/>
    </location>
</feature>
<name>A0A176VH28_MARPO</name>
<feature type="transmembrane region" description="Helical" evidence="8">
    <location>
        <begin position="412"/>
        <end position="432"/>
    </location>
</feature>
<protein>
    <recommendedName>
        <fullName evidence="11">EamA domain-containing protein</fullName>
    </recommendedName>
</protein>
<keyword evidence="10" id="KW-1185">Reference proteome</keyword>
<evidence type="ECO:0008006" key="11">
    <source>
        <dbReference type="Google" id="ProtNLM"/>
    </source>
</evidence>
<reference evidence="9" key="1">
    <citation type="submission" date="2016-03" db="EMBL/GenBank/DDBJ databases">
        <title>Mechanisms controlling the formation of the plant cell surface in tip-growing cells are functionally conserved among land plants.</title>
        <authorList>
            <person name="Honkanen S."/>
            <person name="Jones V.A."/>
            <person name="Morieri G."/>
            <person name="Champion C."/>
            <person name="Hetherington A.J."/>
            <person name="Kelly S."/>
            <person name="Saint-Marcoux D."/>
            <person name="Proust H."/>
            <person name="Prescott H."/>
            <person name="Dolan L."/>
        </authorList>
    </citation>
    <scope>NUCLEOTIDE SEQUENCE [LARGE SCALE GENOMIC DNA]</scope>
    <source>
        <tissue evidence="9">Whole gametophyte</tissue>
    </source>
</reference>
<dbReference type="Pfam" id="PF08627">
    <property type="entry name" value="CRT-like"/>
    <property type="match status" value="1"/>
</dbReference>
<feature type="transmembrane region" description="Helical" evidence="8">
    <location>
        <begin position="159"/>
        <end position="177"/>
    </location>
</feature>
<dbReference type="InterPro" id="IPR013936">
    <property type="entry name" value="CRT-like"/>
</dbReference>
<dbReference type="PANTHER" id="PTHR31326">
    <property type="entry name" value="PROTEIN CLT2, CHLOROPLASTIC"/>
    <property type="match status" value="1"/>
</dbReference>
<comment type="similarity">
    <text evidence="2">Belongs to the CRT-like transporter family.</text>
</comment>
<comment type="caution">
    <text evidence="9">The sequence shown here is derived from an EMBL/GenBank/DDBJ whole genome shotgun (WGS) entry which is preliminary data.</text>
</comment>
<evidence type="ECO:0000256" key="5">
    <source>
        <dbReference type="ARBA" id="ARBA00022989"/>
    </source>
</evidence>
<dbReference type="AlphaFoldDB" id="A0A176VH28"/>
<gene>
    <name evidence="9" type="ORF">AXG93_3960s1030</name>
</gene>
<feature type="compositionally biased region" description="Polar residues" evidence="7">
    <location>
        <begin position="53"/>
        <end position="63"/>
    </location>
</feature>
<evidence type="ECO:0000256" key="7">
    <source>
        <dbReference type="SAM" id="MobiDB-lite"/>
    </source>
</evidence>
<evidence type="ECO:0000256" key="1">
    <source>
        <dbReference type="ARBA" id="ARBA00004141"/>
    </source>
</evidence>
<evidence type="ECO:0000256" key="8">
    <source>
        <dbReference type="SAM" id="Phobius"/>
    </source>
</evidence>
<dbReference type="Proteomes" id="UP000077202">
    <property type="component" value="Unassembled WGS sequence"/>
</dbReference>
<feature type="transmembrane region" description="Helical" evidence="8">
    <location>
        <begin position="189"/>
        <end position="209"/>
    </location>
</feature>
<evidence type="ECO:0000256" key="4">
    <source>
        <dbReference type="ARBA" id="ARBA00022692"/>
    </source>
</evidence>
<feature type="transmembrane region" description="Helical" evidence="8">
    <location>
        <begin position="312"/>
        <end position="332"/>
    </location>
</feature>
<keyword evidence="6 8" id="KW-0472">Membrane</keyword>
<feature type="transmembrane region" description="Helical" evidence="8">
    <location>
        <begin position="255"/>
        <end position="273"/>
    </location>
</feature>
<dbReference type="GO" id="GO:0016020">
    <property type="term" value="C:membrane"/>
    <property type="evidence" value="ECO:0007669"/>
    <property type="project" value="UniProtKB-SubCell"/>
</dbReference>
<evidence type="ECO:0000256" key="3">
    <source>
        <dbReference type="ARBA" id="ARBA00022448"/>
    </source>
</evidence>
<sequence>MVYKLQRQMQPSDDSIYKHRYGRGLSASQPASQPASLRRFGENPPESDRAEGLSTSSLATTTCPSVSANQPIRIRITPGSWPLQHVSLHPLSFRTEIRVVSSAVPPSQNIWKLCTSYHGSGGCQNRRRALAGGRCRAIETEQGMIVETLKSVSEKDVKIVTMAIITVLFSISNRILYKMALVSMREYPFLLAQLTTLACSIAYSTILFFRIRAGIVTKEMLHIPKAQFVAVGALEALGFSTGMAAGAVLPGALPLVFYQMLLVWQLLLSASILGRRYSKSKIGGCFLVVLGVVIIALASSAPMVAAAEGGHWLLWPSVMMLSAFFAAAASILKEHAFARSGSKSGHGSVDIFVVNSFSSGFQTLFLLIMLPLLSQPSRGMISFPTYVRAGATCFFNAGASGRAFSPCVGAPMVPLVYVLGNMGFNIAALSLLKASSAVVASLTTTLAVPLAIFAFTMPLPLLGSPPPLSPGLLSLGSSILVLGLATYNLSTIVTPAPIDQQEPRAKL</sequence>
<dbReference type="EMBL" id="LVLJ01003657">
    <property type="protein sequence ID" value="OAE20214.1"/>
    <property type="molecule type" value="Genomic_DNA"/>
</dbReference>
<feature type="transmembrane region" description="Helical" evidence="8">
    <location>
        <begin position="352"/>
        <end position="373"/>
    </location>
</feature>
<evidence type="ECO:0000256" key="2">
    <source>
        <dbReference type="ARBA" id="ARBA00006690"/>
    </source>
</evidence>
<evidence type="ECO:0000256" key="6">
    <source>
        <dbReference type="ARBA" id="ARBA00023136"/>
    </source>
</evidence>
<evidence type="ECO:0000313" key="9">
    <source>
        <dbReference type="EMBL" id="OAE20214.1"/>
    </source>
</evidence>
<feature type="region of interest" description="Disordered" evidence="7">
    <location>
        <begin position="1"/>
        <end position="63"/>
    </location>
</feature>
<evidence type="ECO:0000313" key="10">
    <source>
        <dbReference type="Proteomes" id="UP000077202"/>
    </source>
</evidence>
<feature type="transmembrane region" description="Helical" evidence="8">
    <location>
        <begin position="229"/>
        <end position="249"/>
    </location>
</feature>
<feature type="transmembrane region" description="Helical" evidence="8">
    <location>
        <begin position="285"/>
        <end position="306"/>
    </location>
</feature>
<comment type="subcellular location">
    <subcellularLocation>
        <location evidence="1">Membrane</location>
        <topology evidence="1">Multi-pass membrane protein</topology>
    </subcellularLocation>
</comment>
<organism evidence="9 10">
    <name type="scientific">Marchantia polymorpha subsp. ruderalis</name>
    <dbReference type="NCBI Taxonomy" id="1480154"/>
    <lineage>
        <taxon>Eukaryota</taxon>
        <taxon>Viridiplantae</taxon>
        <taxon>Streptophyta</taxon>
        <taxon>Embryophyta</taxon>
        <taxon>Marchantiophyta</taxon>
        <taxon>Marchantiopsida</taxon>
        <taxon>Marchantiidae</taxon>
        <taxon>Marchantiales</taxon>
        <taxon>Marchantiaceae</taxon>
        <taxon>Marchantia</taxon>
    </lineage>
</organism>
<dbReference type="PANTHER" id="PTHR31326:SF1">
    <property type="entry name" value="PROTEIN CLT2, CHLOROPLASTIC"/>
    <property type="match status" value="1"/>
</dbReference>
<feature type="transmembrane region" description="Helical" evidence="8">
    <location>
        <begin position="479"/>
        <end position="498"/>
    </location>
</feature>
<keyword evidence="4 8" id="KW-0812">Transmembrane</keyword>
<keyword evidence="3" id="KW-0813">Transport</keyword>
<keyword evidence="5 8" id="KW-1133">Transmembrane helix</keyword>
<proteinExistence type="inferred from homology"/>
<feature type="compositionally biased region" description="Low complexity" evidence="7">
    <location>
        <begin position="26"/>
        <end position="36"/>
    </location>
</feature>
<accession>A0A176VH28</accession>